<organism evidence="1 2">
    <name type="scientific">Punica granatum</name>
    <name type="common">Pomegranate</name>
    <dbReference type="NCBI Taxonomy" id="22663"/>
    <lineage>
        <taxon>Eukaryota</taxon>
        <taxon>Viridiplantae</taxon>
        <taxon>Streptophyta</taxon>
        <taxon>Embryophyta</taxon>
        <taxon>Tracheophyta</taxon>
        <taxon>Spermatophyta</taxon>
        <taxon>Magnoliopsida</taxon>
        <taxon>eudicotyledons</taxon>
        <taxon>Gunneridae</taxon>
        <taxon>Pentapetalae</taxon>
        <taxon>rosids</taxon>
        <taxon>malvids</taxon>
        <taxon>Myrtales</taxon>
        <taxon>Lythraceae</taxon>
        <taxon>Punica</taxon>
    </lineage>
</organism>
<sequence length="141" mass="15957">MGRPERARYKFEVRVAQRSLRRTLVPRLGPPQIGPGLESRHCALNALRCLEIIVRHSEIVVVSAFPWKYPKVHREAFVTTETYCGRPSRVPEGCLKLIPRPWWSLGACKFLRLLSLTFLCEPCSSPIGHDPVPAYLPLIAG</sequence>
<dbReference type="EMBL" id="PGOL01005988">
    <property type="protein sequence ID" value="PKI34313.1"/>
    <property type="molecule type" value="Genomic_DNA"/>
</dbReference>
<comment type="caution">
    <text evidence="1">The sequence shown here is derived from an EMBL/GenBank/DDBJ whole genome shotgun (WGS) entry which is preliminary data.</text>
</comment>
<proteinExistence type="predicted"/>
<accession>A0A2I0HRV2</accession>
<dbReference type="AlphaFoldDB" id="A0A2I0HRV2"/>
<protein>
    <submittedName>
        <fullName evidence="1">Uncharacterized protein</fullName>
    </submittedName>
</protein>
<keyword evidence="2" id="KW-1185">Reference proteome</keyword>
<dbReference type="Proteomes" id="UP000233551">
    <property type="component" value="Unassembled WGS sequence"/>
</dbReference>
<name>A0A2I0HRV2_PUNGR</name>
<evidence type="ECO:0000313" key="2">
    <source>
        <dbReference type="Proteomes" id="UP000233551"/>
    </source>
</evidence>
<gene>
    <name evidence="1" type="ORF">CRG98_045294</name>
</gene>
<evidence type="ECO:0000313" key="1">
    <source>
        <dbReference type="EMBL" id="PKI34313.1"/>
    </source>
</evidence>
<reference evidence="1 2" key="1">
    <citation type="submission" date="2017-11" db="EMBL/GenBank/DDBJ databases">
        <title>De-novo sequencing of pomegranate (Punica granatum L.) genome.</title>
        <authorList>
            <person name="Akparov Z."/>
            <person name="Amiraslanov A."/>
            <person name="Hajiyeva S."/>
            <person name="Abbasov M."/>
            <person name="Kaur K."/>
            <person name="Hamwieh A."/>
            <person name="Solovyev V."/>
            <person name="Salamov A."/>
            <person name="Braich B."/>
            <person name="Kosarev P."/>
            <person name="Mahmoud A."/>
            <person name="Hajiyev E."/>
            <person name="Babayeva S."/>
            <person name="Izzatullayeva V."/>
            <person name="Mammadov A."/>
            <person name="Mammadov A."/>
            <person name="Sharifova S."/>
            <person name="Ojaghi J."/>
            <person name="Eynullazada K."/>
            <person name="Bayramov B."/>
            <person name="Abdulazimova A."/>
            <person name="Shahmuradov I."/>
        </authorList>
    </citation>
    <scope>NUCLEOTIDE SEQUENCE [LARGE SCALE GENOMIC DNA]</scope>
    <source>
        <strain evidence="2">cv. AG2017</strain>
        <tissue evidence="1">Leaf</tissue>
    </source>
</reference>